<evidence type="ECO:0000256" key="2">
    <source>
        <dbReference type="ARBA" id="ARBA00022527"/>
    </source>
</evidence>
<comment type="catalytic activity">
    <reaction evidence="7">
        <text>L-threonyl-[protein] + ATP = O-phospho-L-threonyl-[protein] + ADP + H(+)</text>
        <dbReference type="Rhea" id="RHEA:46608"/>
        <dbReference type="Rhea" id="RHEA-COMP:11060"/>
        <dbReference type="Rhea" id="RHEA-COMP:11605"/>
        <dbReference type="ChEBI" id="CHEBI:15378"/>
        <dbReference type="ChEBI" id="CHEBI:30013"/>
        <dbReference type="ChEBI" id="CHEBI:30616"/>
        <dbReference type="ChEBI" id="CHEBI:61977"/>
        <dbReference type="ChEBI" id="CHEBI:456216"/>
        <dbReference type="EC" id="2.7.11.1"/>
    </reaction>
</comment>
<dbReference type="PROSITE" id="PS51178">
    <property type="entry name" value="PASTA"/>
    <property type="match status" value="3"/>
</dbReference>
<dbReference type="EC" id="2.7.11.1" evidence="1"/>
<dbReference type="GO" id="GO:0005524">
    <property type="term" value="F:ATP binding"/>
    <property type="evidence" value="ECO:0007669"/>
    <property type="project" value="UniProtKB-UniRule"/>
</dbReference>
<dbReference type="InterPro" id="IPR005543">
    <property type="entry name" value="PASTA_dom"/>
</dbReference>
<evidence type="ECO:0000256" key="7">
    <source>
        <dbReference type="ARBA" id="ARBA00047899"/>
    </source>
</evidence>
<gene>
    <name evidence="14" type="ORF">HMPREF0391_11408</name>
</gene>
<keyword evidence="11" id="KW-0472">Membrane</keyword>
<dbReference type="STRING" id="525282.HMPREF0391_11408"/>
<feature type="binding site" evidence="9">
    <location>
        <position position="44"/>
    </location>
    <ligand>
        <name>ATP</name>
        <dbReference type="ChEBI" id="CHEBI:30616"/>
    </ligand>
</feature>
<dbReference type="EMBL" id="ACHM02000003">
    <property type="protein sequence ID" value="EFH92436.1"/>
    <property type="molecule type" value="Genomic_DNA"/>
</dbReference>
<protein>
    <recommendedName>
        <fullName evidence="1">non-specific serine/threonine protein kinase</fullName>
        <ecNumber evidence="1">2.7.11.1</ecNumber>
    </recommendedName>
</protein>
<dbReference type="PROSITE" id="PS50011">
    <property type="entry name" value="PROTEIN_KINASE_DOM"/>
    <property type="match status" value="1"/>
</dbReference>
<evidence type="ECO:0000256" key="1">
    <source>
        <dbReference type="ARBA" id="ARBA00012513"/>
    </source>
</evidence>
<dbReference type="Gene3D" id="3.30.200.20">
    <property type="entry name" value="Phosphorylase Kinase, domain 1"/>
    <property type="match status" value="1"/>
</dbReference>
<dbReference type="CDD" id="cd14014">
    <property type="entry name" value="STKc_PknB_like"/>
    <property type="match status" value="1"/>
</dbReference>
<evidence type="ECO:0000256" key="9">
    <source>
        <dbReference type="PROSITE-ProRule" id="PRU10141"/>
    </source>
</evidence>
<keyword evidence="3" id="KW-0808">Transferase</keyword>
<name>D6SAD6_FINMA</name>
<evidence type="ECO:0000256" key="8">
    <source>
        <dbReference type="ARBA" id="ARBA00048679"/>
    </source>
</evidence>
<dbReference type="PANTHER" id="PTHR43289:SF34">
    <property type="entry name" value="SERINE_THREONINE-PROTEIN KINASE YBDM-RELATED"/>
    <property type="match status" value="1"/>
</dbReference>
<organism evidence="14">
    <name type="scientific">Finegoldia magna ATCC 53516</name>
    <dbReference type="NCBI Taxonomy" id="525282"/>
    <lineage>
        <taxon>Bacteria</taxon>
        <taxon>Bacillati</taxon>
        <taxon>Bacillota</taxon>
        <taxon>Tissierellia</taxon>
        <taxon>Tissierellales</taxon>
        <taxon>Peptoniphilaceae</taxon>
        <taxon>Finegoldia</taxon>
    </lineage>
</organism>
<proteinExistence type="predicted"/>
<evidence type="ECO:0000256" key="3">
    <source>
        <dbReference type="ARBA" id="ARBA00022679"/>
    </source>
</evidence>
<dbReference type="InterPro" id="IPR011009">
    <property type="entry name" value="Kinase-like_dom_sf"/>
</dbReference>
<comment type="catalytic activity">
    <reaction evidence="8">
        <text>L-seryl-[protein] + ATP = O-phospho-L-seryl-[protein] + ADP + H(+)</text>
        <dbReference type="Rhea" id="RHEA:17989"/>
        <dbReference type="Rhea" id="RHEA-COMP:9863"/>
        <dbReference type="Rhea" id="RHEA-COMP:11604"/>
        <dbReference type="ChEBI" id="CHEBI:15378"/>
        <dbReference type="ChEBI" id="CHEBI:29999"/>
        <dbReference type="ChEBI" id="CHEBI:30616"/>
        <dbReference type="ChEBI" id="CHEBI:83421"/>
        <dbReference type="ChEBI" id="CHEBI:456216"/>
        <dbReference type="EC" id="2.7.11.1"/>
    </reaction>
</comment>
<dbReference type="Pfam" id="PF00069">
    <property type="entry name" value="Pkinase"/>
    <property type="match status" value="1"/>
</dbReference>
<dbReference type="NCBIfam" id="NF033483">
    <property type="entry name" value="PknB_PASTA_kin"/>
    <property type="match status" value="1"/>
</dbReference>
<dbReference type="Gene3D" id="1.10.510.10">
    <property type="entry name" value="Transferase(Phosphotransferase) domain 1"/>
    <property type="match status" value="1"/>
</dbReference>
<feature type="compositionally biased region" description="Basic and acidic residues" evidence="10">
    <location>
        <begin position="296"/>
        <end position="308"/>
    </location>
</feature>
<dbReference type="InterPro" id="IPR000719">
    <property type="entry name" value="Prot_kinase_dom"/>
</dbReference>
<dbReference type="eggNOG" id="COG0515">
    <property type="taxonomic scope" value="Bacteria"/>
</dbReference>
<sequence>MKGKIMIGKVLGDRYEIIEEVGVGGMAKVYKALDTVLNRYVAVKVLKNEYMEDQDFLRKFAMEAQSAASLTHANIVSVFDVGSSYVDGRKYNYIVMEYVDGKTLKDIIDEKQILPIEDIVNYGVQIASALECAHKNGIIHRDIKPHNMLIDKSNNLKATDFGIARISSSATLTYTSTVLGTVHYISPEQAKGKFIDEKSDIYSLGVVLYQMATGEVPFDAPNAVGIALKHIQDPLVPPINLRHDLPQGLNDIIVKAMAKDPNDRFKSATELKEMLKNYQSYSSDLYQKTTKNPIIKESDEQPEVKEAVYKTPKQSSTKDNKNKSKKFMWILLPVLLAALVFVAFIFGKKYINKNKQDLVLVPALTGLTENEALNKAKANNLIAVVSEYKTESNVEPGKVLEQDPESSTEVKKGTIIKLVVSKGEEQVSVPNLSNMTLENAKIQLNKLGLEIGEITKENSDNFEAGKIMQQHPDAGTSINKDSKVDVVISLGKKEELVEMVDLIGTDISQASNKLKSIGLNIGNIEKKFSNSYDTNQVIWQQYDAGKKLKKDSSIDVIISKGKKEPEMIDKVFRISKPVEKGIYTVTVKDETENNIIYEENHDASEGDIRIKVKAKPNNDIKVYINGELVNVG</sequence>
<dbReference type="Pfam" id="PF03793">
    <property type="entry name" value="PASTA"/>
    <property type="match status" value="3"/>
</dbReference>
<dbReference type="Proteomes" id="UP000004063">
    <property type="component" value="Chromosome"/>
</dbReference>
<reference evidence="14" key="1">
    <citation type="submission" date="2010-05" db="EMBL/GenBank/DDBJ databases">
        <authorList>
            <person name="Muzny D."/>
            <person name="Qin X."/>
            <person name="Buhay C."/>
            <person name="Dugan-Rocha S."/>
            <person name="Ding Y."/>
            <person name="Chen G."/>
            <person name="Hawes A."/>
            <person name="Holder M."/>
            <person name="Jhangiani S."/>
            <person name="Johnson A."/>
            <person name="Khan Z."/>
            <person name="Li Z."/>
            <person name="Liu W."/>
            <person name="Liu X."/>
            <person name="Perez L."/>
            <person name="Shen H."/>
            <person name="Wang Q."/>
            <person name="Watt J."/>
            <person name="Xi L."/>
            <person name="Xin Y."/>
            <person name="Zhou J."/>
            <person name="Deng J."/>
            <person name="Jiang H."/>
            <person name="Liu Y."/>
            <person name="Qu J."/>
            <person name="Song X.-Z."/>
            <person name="Zhang L."/>
            <person name="Villasana D."/>
            <person name="Johnson A."/>
            <person name="Liu J."/>
            <person name="Liyanage D."/>
            <person name="Lorensuhewa L."/>
            <person name="Robinson T."/>
            <person name="Song A."/>
            <person name="Song B.-B."/>
            <person name="Dinh H."/>
            <person name="Thornton R."/>
            <person name="Coyle M."/>
            <person name="Francisco L."/>
            <person name="Jackson L."/>
            <person name="Javaid M."/>
            <person name="Korchina V."/>
            <person name="Kovar C."/>
            <person name="Mata R."/>
            <person name="Mathew T."/>
            <person name="Ngo R."/>
            <person name="Nguyen L."/>
            <person name="Nguyen N."/>
            <person name="Okwuonu G."/>
            <person name="Ongeri F."/>
            <person name="Pham C."/>
            <person name="Simmons D."/>
            <person name="Wilczek-Boney K."/>
            <person name="Hale W."/>
            <person name="Jakkamsetti A."/>
            <person name="Pham P."/>
            <person name="Ruth R."/>
            <person name="San Lucas F."/>
            <person name="Warren J."/>
            <person name="Zhang J."/>
            <person name="Zhao Z."/>
            <person name="Zhou C."/>
            <person name="Zhu D."/>
            <person name="Lee S."/>
            <person name="Bess C."/>
            <person name="Blankenburg K."/>
            <person name="Forbes L."/>
            <person name="Fu Q."/>
            <person name="Gubbala S."/>
            <person name="Hirani K."/>
            <person name="Jayaseelan J.C."/>
            <person name="Lara F."/>
            <person name="Munidasa M."/>
            <person name="Palculict T."/>
            <person name="Patil S."/>
            <person name="Pu L.-L."/>
            <person name="Saada N."/>
            <person name="Tang L."/>
            <person name="Weissenberger G."/>
            <person name="Zhu Y."/>
            <person name="Hemphill L."/>
            <person name="Shang Y."/>
            <person name="Youmans B."/>
            <person name="Ayvaz T."/>
            <person name="Ross M."/>
            <person name="Santibanez J."/>
            <person name="Aqrawi P."/>
            <person name="Gross S."/>
            <person name="Joshi V."/>
            <person name="Fowler G."/>
            <person name="Nazareth L."/>
            <person name="Reid J."/>
            <person name="Worley K."/>
            <person name="Petrosino J."/>
            <person name="Highlander S."/>
            <person name="Gibbs R."/>
        </authorList>
    </citation>
    <scope>NUCLEOTIDE SEQUENCE [LARGE SCALE GENOMIC DNA]</scope>
    <source>
        <strain evidence="14">ATCC 53516</strain>
    </source>
</reference>
<keyword evidence="6 9" id="KW-0067">ATP-binding</keyword>
<evidence type="ECO:0000256" key="11">
    <source>
        <dbReference type="SAM" id="Phobius"/>
    </source>
</evidence>
<keyword evidence="11" id="KW-1133">Transmembrane helix</keyword>
<dbReference type="PANTHER" id="PTHR43289">
    <property type="entry name" value="MITOGEN-ACTIVATED PROTEIN KINASE KINASE KINASE 20-RELATED"/>
    <property type="match status" value="1"/>
</dbReference>
<dbReference type="Gene3D" id="3.30.10.20">
    <property type="match status" value="3"/>
</dbReference>
<dbReference type="CDD" id="cd06577">
    <property type="entry name" value="PASTA_pknB"/>
    <property type="match status" value="3"/>
</dbReference>
<dbReference type="eggNOG" id="COG2815">
    <property type="taxonomic scope" value="Bacteria"/>
</dbReference>
<dbReference type="PROSITE" id="PS00107">
    <property type="entry name" value="PROTEIN_KINASE_ATP"/>
    <property type="match status" value="1"/>
</dbReference>
<dbReference type="SMART" id="SM00740">
    <property type="entry name" value="PASTA"/>
    <property type="match status" value="3"/>
</dbReference>
<keyword evidence="2" id="KW-0723">Serine/threonine-protein kinase</keyword>
<evidence type="ECO:0000256" key="5">
    <source>
        <dbReference type="ARBA" id="ARBA00022777"/>
    </source>
</evidence>
<evidence type="ECO:0000259" key="13">
    <source>
        <dbReference type="PROSITE" id="PS51178"/>
    </source>
</evidence>
<evidence type="ECO:0000256" key="6">
    <source>
        <dbReference type="ARBA" id="ARBA00022840"/>
    </source>
</evidence>
<feature type="domain" description="PASTA" evidence="13">
    <location>
        <begin position="355"/>
        <end position="422"/>
    </location>
</feature>
<keyword evidence="11" id="KW-0812">Transmembrane</keyword>
<dbReference type="SUPFAM" id="SSF56112">
    <property type="entry name" value="Protein kinase-like (PK-like)"/>
    <property type="match status" value="1"/>
</dbReference>
<feature type="domain" description="PASTA" evidence="13">
    <location>
        <begin position="423"/>
        <end position="490"/>
    </location>
</feature>
<accession>D6SAD6</accession>
<dbReference type="InterPro" id="IPR008271">
    <property type="entry name" value="Ser/Thr_kinase_AS"/>
</dbReference>
<dbReference type="PROSITE" id="PS00108">
    <property type="entry name" value="PROTEIN_KINASE_ST"/>
    <property type="match status" value="1"/>
</dbReference>
<dbReference type="InterPro" id="IPR017441">
    <property type="entry name" value="Protein_kinase_ATP_BS"/>
</dbReference>
<dbReference type="HOGENOM" id="CLU_000288_135_2_9"/>
<feature type="region of interest" description="Disordered" evidence="10">
    <location>
        <begin position="296"/>
        <end position="320"/>
    </location>
</feature>
<evidence type="ECO:0000313" key="14">
    <source>
        <dbReference type="EMBL" id="EFH92436.1"/>
    </source>
</evidence>
<keyword evidence="4 9" id="KW-0547">Nucleotide-binding</keyword>
<keyword evidence="5" id="KW-0418">Kinase</keyword>
<dbReference type="GO" id="GO:0004674">
    <property type="term" value="F:protein serine/threonine kinase activity"/>
    <property type="evidence" value="ECO:0007669"/>
    <property type="project" value="UniProtKB-KW"/>
</dbReference>
<evidence type="ECO:0000256" key="10">
    <source>
        <dbReference type="SAM" id="MobiDB-lite"/>
    </source>
</evidence>
<dbReference type="FunFam" id="3.30.200.20:FF:000035">
    <property type="entry name" value="Serine/threonine protein kinase Stk1"/>
    <property type="match status" value="1"/>
</dbReference>
<feature type="transmembrane region" description="Helical" evidence="11">
    <location>
        <begin position="327"/>
        <end position="346"/>
    </location>
</feature>
<dbReference type="SMART" id="SM00220">
    <property type="entry name" value="S_TKc"/>
    <property type="match status" value="1"/>
</dbReference>
<evidence type="ECO:0000256" key="4">
    <source>
        <dbReference type="ARBA" id="ARBA00022741"/>
    </source>
</evidence>
<comment type="caution">
    <text evidence="14">The sequence shown here is derived from an EMBL/GenBank/DDBJ whole genome shotgun (WGS) entry which is preliminary data.</text>
</comment>
<dbReference type="FunFam" id="1.10.510.10:FF:000021">
    <property type="entry name" value="Serine/threonine protein kinase"/>
    <property type="match status" value="1"/>
</dbReference>
<feature type="domain" description="PASTA" evidence="13">
    <location>
        <begin position="493"/>
        <end position="560"/>
    </location>
</feature>
<feature type="domain" description="Protein kinase" evidence="12">
    <location>
        <begin position="15"/>
        <end position="281"/>
    </location>
</feature>
<dbReference type="AlphaFoldDB" id="D6SAD6"/>
<evidence type="ECO:0000259" key="12">
    <source>
        <dbReference type="PROSITE" id="PS50011"/>
    </source>
</evidence>